<evidence type="ECO:0000256" key="4">
    <source>
        <dbReference type="ARBA" id="ARBA00023163"/>
    </source>
</evidence>
<sequence>MTEFRLLGPVEAGRGGARVDLGHPRQRGVLAVLLVEANRPVPADRLLDRVWGGRPPARGRGTLYNYLSRLRAALSAAEGVSLVRRSGGYLLDVDERAVDLHRFRDLLGRARAADDDRRAVALFDRALALWRGEPLPELDTPWAEDVRAALGRERLAAESEHADAALRCGRHTALLPALAARAARRPLDERVAGQLVLALYRDGRQADALEHYRRVRARLAEELGADPGPSLRHLHQRVLTGDPGLDGPAALPPARPPGPPPPPRATPAPTPVPRQLPAAPRSFTGRVGELAALSGFLDDAATGEAGQVPVTVVCGAGGIGKTALALHWAHRNAHRFPDGHLFVDLHGFSPAHRPVAPDDALRGFLTALGVAPDRVPDDPAAKAALYRSLVAGKRVLVVLDNAAGADQVDPLLPGAPTCAVLVTGRNRLAALIDRYDARHLRLGVLTRAEALALVAARAGAPRVAAEPGATDELVDRCGRHPLALSITARHARTRPRAPLAELAAELRHLGLDVLDHDDPSASLPTVLSWSLRGLTPEQRRVFALLGIAPGPDTDLPAAACLTGLPAARARRALDALEDASLVDRHTGGRYAMHDLVRDYATTVADELAPPVRAAALRRAVEFYLHTAHTAQLRLDPHQEPIDLDPPATGVHPRPLPDALAAMAWLDAEYPHLSAAQDTAAAHRWHREVWQLAWVLGTFHARRGHHPDELARWQAALDAATHLPDPATRIHAHRCLGRAHIHLGRPAEAVGHLDRSLALARAHHAPALQARAHRVLAEARSRGGDDRRALEHARQALEICRALGDPVGQARAHADAGWVAALLGDHDTARAHCRDALALNRDHRDDPEVEAHVLDSLGYVDHRTGHHRQAVDRYRQALTLYRPLGSTYSSAETLDRLGRAHLALREHHHARAAWREALELYRQQGRDTAAEHVRRRLADLGGTADGDGDR</sequence>
<keyword evidence="4" id="KW-0804">Transcription</keyword>
<dbReference type="InterPro" id="IPR051677">
    <property type="entry name" value="AfsR-DnrI-RedD_regulator"/>
</dbReference>
<evidence type="ECO:0000259" key="7">
    <source>
        <dbReference type="PROSITE" id="PS51755"/>
    </source>
</evidence>
<dbReference type="CDD" id="cd15831">
    <property type="entry name" value="BTAD"/>
    <property type="match status" value="1"/>
</dbReference>
<comment type="caution">
    <text evidence="8">The sequence shown here is derived from an EMBL/GenBank/DDBJ whole genome shotgun (WGS) entry which is preliminary data.</text>
</comment>
<keyword evidence="3 5" id="KW-0238">DNA-binding</keyword>
<feature type="region of interest" description="Disordered" evidence="6">
    <location>
        <begin position="238"/>
        <end position="280"/>
    </location>
</feature>
<dbReference type="InterPro" id="IPR011990">
    <property type="entry name" value="TPR-like_helical_dom_sf"/>
</dbReference>
<name>A0ABS2RZK9_9PSEU</name>
<dbReference type="InterPro" id="IPR027417">
    <property type="entry name" value="P-loop_NTPase"/>
</dbReference>
<dbReference type="RefSeq" id="WP_204840516.1">
    <property type="nucleotide sequence ID" value="NZ_JAFBCL010000001.1"/>
</dbReference>
<dbReference type="EMBL" id="JAFBCL010000001">
    <property type="protein sequence ID" value="MBM7809405.1"/>
    <property type="molecule type" value="Genomic_DNA"/>
</dbReference>
<dbReference type="GO" id="GO:0003677">
    <property type="term" value="F:DNA binding"/>
    <property type="evidence" value="ECO:0007669"/>
    <property type="project" value="UniProtKB-KW"/>
</dbReference>
<evidence type="ECO:0000313" key="8">
    <source>
        <dbReference type="EMBL" id="MBM7809405.1"/>
    </source>
</evidence>
<dbReference type="SMART" id="SM00862">
    <property type="entry name" value="Trans_reg_C"/>
    <property type="match status" value="1"/>
</dbReference>
<evidence type="ECO:0000256" key="1">
    <source>
        <dbReference type="ARBA" id="ARBA00005820"/>
    </source>
</evidence>
<dbReference type="Proteomes" id="UP001195724">
    <property type="component" value="Unassembled WGS sequence"/>
</dbReference>
<feature type="domain" description="OmpR/PhoB-type" evidence="7">
    <location>
        <begin position="1"/>
        <end position="93"/>
    </location>
</feature>
<evidence type="ECO:0000256" key="6">
    <source>
        <dbReference type="SAM" id="MobiDB-lite"/>
    </source>
</evidence>
<dbReference type="Gene3D" id="3.40.50.300">
    <property type="entry name" value="P-loop containing nucleotide triphosphate hydrolases"/>
    <property type="match status" value="1"/>
</dbReference>
<evidence type="ECO:0000256" key="5">
    <source>
        <dbReference type="PROSITE-ProRule" id="PRU01091"/>
    </source>
</evidence>
<proteinExistence type="inferred from homology"/>
<dbReference type="SUPFAM" id="SSF46894">
    <property type="entry name" value="C-terminal effector domain of the bipartite response regulators"/>
    <property type="match status" value="1"/>
</dbReference>
<dbReference type="PANTHER" id="PTHR35807">
    <property type="entry name" value="TRANSCRIPTIONAL REGULATOR REDD-RELATED"/>
    <property type="match status" value="1"/>
</dbReference>
<dbReference type="Gene3D" id="1.25.40.10">
    <property type="entry name" value="Tetratricopeptide repeat domain"/>
    <property type="match status" value="3"/>
</dbReference>
<feature type="compositionally biased region" description="Pro residues" evidence="6">
    <location>
        <begin position="250"/>
        <end position="274"/>
    </location>
</feature>
<dbReference type="InterPro" id="IPR016032">
    <property type="entry name" value="Sig_transdc_resp-reg_C-effctor"/>
</dbReference>
<dbReference type="SMART" id="SM00028">
    <property type="entry name" value="TPR"/>
    <property type="match status" value="5"/>
</dbReference>
<dbReference type="SMART" id="SM01043">
    <property type="entry name" value="BTAD"/>
    <property type="match status" value="1"/>
</dbReference>
<keyword evidence="9" id="KW-1185">Reference proteome</keyword>
<evidence type="ECO:0000256" key="2">
    <source>
        <dbReference type="ARBA" id="ARBA00023015"/>
    </source>
</evidence>
<dbReference type="PRINTS" id="PR00364">
    <property type="entry name" value="DISEASERSIST"/>
</dbReference>
<dbReference type="InterPro" id="IPR019734">
    <property type="entry name" value="TPR_rpt"/>
</dbReference>
<dbReference type="InterPro" id="IPR005158">
    <property type="entry name" value="BTAD"/>
</dbReference>
<dbReference type="SUPFAM" id="SSF52540">
    <property type="entry name" value="P-loop containing nucleoside triphosphate hydrolases"/>
    <property type="match status" value="1"/>
</dbReference>
<dbReference type="Pfam" id="PF03704">
    <property type="entry name" value="BTAD"/>
    <property type="match status" value="1"/>
</dbReference>
<accession>A0ABS2RZK9</accession>
<keyword evidence="2" id="KW-0805">Transcription regulation</keyword>
<dbReference type="InterPro" id="IPR036388">
    <property type="entry name" value="WH-like_DNA-bd_sf"/>
</dbReference>
<protein>
    <submittedName>
        <fullName evidence="8">DNA-binding SARP family transcriptional activator</fullName>
    </submittedName>
</protein>
<dbReference type="InterPro" id="IPR001867">
    <property type="entry name" value="OmpR/PhoB-type_DNA-bd"/>
</dbReference>
<dbReference type="PANTHER" id="PTHR35807:SF1">
    <property type="entry name" value="TRANSCRIPTIONAL REGULATOR REDD"/>
    <property type="match status" value="1"/>
</dbReference>
<feature type="DNA-binding region" description="OmpR/PhoB-type" evidence="5">
    <location>
        <begin position="1"/>
        <end position="93"/>
    </location>
</feature>
<organism evidence="8 9">
    <name type="scientific">Saccharothrix algeriensis</name>
    <dbReference type="NCBI Taxonomy" id="173560"/>
    <lineage>
        <taxon>Bacteria</taxon>
        <taxon>Bacillati</taxon>
        <taxon>Actinomycetota</taxon>
        <taxon>Actinomycetes</taxon>
        <taxon>Pseudonocardiales</taxon>
        <taxon>Pseudonocardiaceae</taxon>
        <taxon>Saccharothrix</taxon>
    </lineage>
</organism>
<dbReference type="Pfam" id="PF13424">
    <property type="entry name" value="TPR_12"/>
    <property type="match status" value="2"/>
</dbReference>
<dbReference type="PROSITE" id="PS51755">
    <property type="entry name" value="OMPR_PHOB"/>
    <property type="match status" value="1"/>
</dbReference>
<dbReference type="Pfam" id="PF13374">
    <property type="entry name" value="TPR_10"/>
    <property type="match status" value="1"/>
</dbReference>
<gene>
    <name evidence="8" type="ORF">JOE68_000270</name>
</gene>
<dbReference type="Gene3D" id="1.10.10.10">
    <property type="entry name" value="Winged helix-like DNA-binding domain superfamily/Winged helix DNA-binding domain"/>
    <property type="match status" value="1"/>
</dbReference>
<dbReference type="SUPFAM" id="SSF48452">
    <property type="entry name" value="TPR-like"/>
    <property type="match status" value="2"/>
</dbReference>
<comment type="similarity">
    <text evidence="1">Belongs to the AfsR/DnrI/RedD regulatory family.</text>
</comment>
<evidence type="ECO:0000256" key="3">
    <source>
        <dbReference type="ARBA" id="ARBA00023125"/>
    </source>
</evidence>
<reference evidence="8 9" key="1">
    <citation type="submission" date="2021-01" db="EMBL/GenBank/DDBJ databases">
        <title>Sequencing the genomes of 1000 actinobacteria strains.</title>
        <authorList>
            <person name="Klenk H.-P."/>
        </authorList>
    </citation>
    <scope>NUCLEOTIDE SEQUENCE [LARGE SCALE GENOMIC DNA]</scope>
    <source>
        <strain evidence="8 9">DSM 44581</strain>
    </source>
</reference>
<evidence type="ECO:0000313" key="9">
    <source>
        <dbReference type="Proteomes" id="UP001195724"/>
    </source>
</evidence>